<evidence type="ECO:0000313" key="3">
    <source>
        <dbReference type="Proteomes" id="UP000199155"/>
    </source>
</evidence>
<name>A0A1G9AVX4_9ACTN</name>
<dbReference type="OrthoDB" id="3213425at2"/>
<evidence type="ECO:0000256" key="1">
    <source>
        <dbReference type="SAM" id="MobiDB-lite"/>
    </source>
</evidence>
<dbReference type="Proteomes" id="UP000199155">
    <property type="component" value="Unassembled WGS sequence"/>
</dbReference>
<gene>
    <name evidence="2" type="ORF">SAMN05421806_106181</name>
</gene>
<dbReference type="SUPFAM" id="SSF48452">
    <property type="entry name" value="TPR-like"/>
    <property type="match status" value="2"/>
</dbReference>
<dbReference type="EMBL" id="FNFF01000006">
    <property type="protein sequence ID" value="SDK31393.1"/>
    <property type="molecule type" value="Genomic_DNA"/>
</dbReference>
<protein>
    <recommendedName>
        <fullName evidence="4">Tetratricopeptide repeat-containing protein</fullName>
    </recommendedName>
</protein>
<dbReference type="AlphaFoldDB" id="A0A1G9AVX4"/>
<accession>A0A1G9AVX4</accession>
<dbReference type="RefSeq" id="WP_143041347.1">
    <property type="nucleotide sequence ID" value="NZ_FNFF01000006.1"/>
</dbReference>
<organism evidence="2 3">
    <name type="scientific">Streptomyces indicus</name>
    <dbReference type="NCBI Taxonomy" id="417292"/>
    <lineage>
        <taxon>Bacteria</taxon>
        <taxon>Bacillati</taxon>
        <taxon>Actinomycetota</taxon>
        <taxon>Actinomycetes</taxon>
        <taxon>Kitasatosporales</taxon>
        <taxon>Streptomycetaceae</taxon>
        <taxon>Streptomyces</taxon>
    </lineage>
</organism>
<proteinExistence type="predicted"/>
<dbReference type="InterPro" id="IPR011990">
    <property type="entry name" value="TPR-like_helical_dom_sf"/>
</dbReference>
<dbReference type="Gene3D" id="1.25.40.10">
    <property type="entry name" value="Tetratricopeptide repeat domain"/>
    <property type="match status" value="1"/>
</dbReference>
<evidence type="ECO:0008006" key="4">
    <source>
        <dbReference type="Google" id="ProtNLM"/>
    </source>
</evidence>
<dbReference type="STRING" id="417292.SAMN05421806_106181"/>
<sequence>MPASRPANEKLRRILRETEWTHDRLAHAVNAVGAEAGLSLRYDRTSVAHWLRGTVPREPVPELLAEVFSRRLGRPVSCGDLGLAAAQGRPPALGDGPQAATFADLCRAWSDPEVLSGLLALPFRTRAAPLPTGLSLPAPSRPRHLPPSPPPAPAAVDHQDLAAGTLRATVQSFSRQMEVYGGGFGRSALITLLSHAVLPAMTRLGAGAALGETARLVHLLGRMFDDGQARGLAQHCFEAAHALAETAGDRSVQVIALRTLSAQAHALDQPVLALRLGESAAARAGDAVPPAVRGYVQAQLALCLARLGRREEALRALTAAERHHEQGRAACEEDPFATYPEASLLFQRAEALRELGDLRGAVEALDASLVRRTPADRRGTALSHLRRAELALDQGDVERGCSQAAKALALADELHSSVAQARWTALRGRLRRYGTVPRVRAVLVDWPRPAGVR</sequence>
<reference evidence="2 3" key="1">
    <citation type="submission" date="2016-10" db="EMBL/GenBank/DDBJ databases">
        <authorList>
            <person name="de Groot N.N."/>
        </authorList>
    </citation>
    <scope>NUCLEOTIDE SEQUENCE [LARGE SCALE GENOMIC DNA]</scope>
    <source>
        <strain evidence="2 3">CGMCC 4.5727</strain>
    </source>
</reference>
<feature type="region of interest" description="Disordered" evidence="1">
    <location>
        <begin position="132"/>
        <end position="155"/>
    </location>
</feature>
<evidence type="ECO:0000313" key="2">
    <source>
        <dbReference type="EMBL" id="SDK31393.1"/>
    </source>
</evidence>
<keyword evidence="3" id="KW-1185">Reference proteome</keyword>